<dbReference type="SUPFAM" id="SSF51206">
    <property type="entry name" value="cAMP-binding domain-like"/>
    <property type="match status" value="1"/>
</dbReference>
<dbReference type="CDD" id="cd00038">
    <property type="entry name" value="CAP_ED"/>
    <property type="match status" value="1"/>
</dbReference>
<evidence type="ECO:0000256" key="4">
    <source>
        <dbReference type="ARBA" id="ARBA00023163"/>
    </source>
</evidence>
<dbReference type="InterPro" id="IPR036390">
    <property type="entry name" value="WH_DNA-bd_sf"/>
</dbReference>
<dbReference type="InterPro" id="IPR012318">
    <property type="entry name" value="HTH_CRP"/>
</dbReference>
<dbReference type="RefSeq" id="WP_370872863.1">
    <property type="nucleotide sequence ID" value="NZ_JAUSUV010000003.1"/>
</dbReference>
<dbReference type="Proteomes" id="UP001238450">
    <property type="component" value="Unassembled WGS sequence"/>
</dbReference>
<name>A0AAJ1TL78_9BACL</name>
<evidence type="ECO:0000256" key="2">
    <source>
        <dbReference type="ARBA" id="ARBA00023125"/>
    </source>
</evidence>
<dbReference type="Gene3D" id="1.10.10.10">
    <property type="entry name" value="Winged helix-like DNA-binding domain superfamily/Winged helix DNA-binding domain"/>
    <property type="match status" value="1"/>
</dbReference>
<dbReference type="EMBL" id="JAUSUV010000003">
    <property type="protein sequence ID" value="MDQ0416670.1"/>
    <property type="molecule type" value="Genomic_DNA"/>
</dbReference>
<keyword evidence="3" id="KW-0010">Activator</keyword>
<dbReference type="AlphaFoldDB" id="A0AAJ1TL78"/>
<evidence type="ECO:0000256" key="3">
    <source>
        <dbReference type="ARBA" id="ARBA00023159"/>
    </source>
</evidence>
<keyword evidence="1" id="KW-0805">Transcription regulation</keyword>
<dbReference type="InterPro" id="IPR036388">
    <property type="entry name" value="WH-like_DNA-bd_sf"/>
</dbReference>
<reference evidence="6 7" key="1">
    <citation type="submission" date="2023-07" db="EMBL/GenBank/DDBJ databases">
        <title>Genomic Encyclopedia of Type Strains, Phase IV (KMG-IV): sequencing the most valuable type-strain genomes for metagenomic binning, comparative biology and taxonomic classification.</title>
        <authorList>
            <person name="Goeker M."/>
        </authorList>
    </citation>
    <scope>NUCLEOTIDE SEQUENCE [LARGE SCALE GENOMIC DNA]</scope>
    <source>
        <strain evidence="6 7">DSM 46876</strain>
    </source>
</reference>
<protein>
    <submittedName>
        <fullName evidence="6">CRP-like cAMP-binding protein</fullName>
    </submittedName>
</protein>
<dbReference type="InterPro" id="IPR018490">
    <property type="entry name" value="cNMP-bd_dom_sf"/>
</dbReference>
<sequence length="248" mass="28633">MKAKQIIKGLRVKLRMNLEQLNHYLHIHRLETVFNEQLIPHLSLYRFERGDFICSQGDASQYLYILVKGKVKVYTNTSKGKTLILSFRTPLDVIGGVEYVRGIDTVHTVTAVSPVCVIGVYYRWLEKYGKCHQPLLQFLLEHITQTLYNESYSLSLNLMYPVEVRLASYLISVSCDEYDLPYGQIKTSCLINAANLIGTSYRHVNRTIQRFCTDGLVERNIDGVFIKDREKLRVLAGHNIYEQTYSSI</sequence>
<dbReference type="Pfam" id="PF13545">
    <property type="entry name" value="HTH_Crp_2"/>
    <property type="match status" value="1"/>
</dbReference>
<accession>A0AAJ1TL78</accession>
<organism evidence="6 7">
    <name type="scientific">Croceifilum oryzae</name>
    <dbReference type="NCBI Taxonomy" id="1553429"/>
    <lineage>
        <taxon>Bacteria</taxon>
        <taxon>Bacillati</taxon>
        <taxon>Bacillota</taxon>
        <taxon>Bacilli</taxon>
        <taxon>Bacillales</taxon>
        <taxon>Thermoactinomycetaceae</taxon>
        <taxon>Croceifilum</taxon>
    </lineage>
</organism>
<evidence type="ECO:0000313" key="7">
    <source>
        <dbReference type="Proteomes" id="UP001238450"/>
    </source>
</evidence>
<keyword evidence="4" id="KW-0804">Transcription</keyword>
<proteinExistence type="predicted"/>
<dbReference type="Pfam" id="PF00027">
    <property type="entry name" value="cNMP_binding"/>
    <property type="match status" value="1"/>
</dbReference>
<dbReference type="SUPFAM" id="SSF46785">
    <property type="entry name" value="Winged helix' DNA-binding domain"/>
    <property type="match status" value="1"/>
</dbReference>
<dbReference type="GO" id="GO:0003677">
    <property type="term" value="F:DNA binding"/>
    <property type="evidence" value="ECO:0007669"/>
    <property type="project" value="UniProtKB-KW"/>
</dbReference>
<evidence type="ECO:0000259" key="5">
    <source>
        <dbReference type="PROSITE" id="PS50042"/>
    </source>
</evidence>
<dbReference type="InterPro" id="IPR014710">
    <property type="entry name" value="RmlC-like_jellyroll"/>
</dbReference>
<dbReference type="SMART" id="SM00100">
    <property type="entry name" value="cNMP"/>
    <property type="match status" value="1"/>
</dbReference>
<keyword evidence="2" id="KW-0238">DNA-binding</keyword>
<dbReference type="PROSITE" id="PS50042">
    <property type="entry name" value="CNMP_BINDING_3"/>
    <property type="match status" value="1"/>
</dbReference>
<dbReference type="Gene3D" id="2.60.120.10">
    <property type="entry name" value="Jelly Rolls"/>
    <property type="match status" value="1"/>
</dbReference>
<gene>
    <name evidence="6" type="ORF">J2Z48_000837</name>
</gene>
<dbReference type="InterPro" id="IPR000595">
    <property type="entry name" value="cNMP-bd_dom"/>
</dbReference>
<evidence type="ECO:0000256" key="1">
    <source>
        <dbReference type="ARBA" id="ARBA00023015"/>
    </source>
</evidence>
<feature type="domain" description="Cyclic nucleotide-binding" evidence="5">
    <location>
        <begin position="26"/>
        <end position="115"/>
    </location>
</feature>
<dbReference type="GO" id="GO:0006355">
    <property type="term" value="P:regulation of DNA-templated transcription"/>
    <property type="evidence" value="ECO:0007669"/>
    <property type="project" value="InterPro"/>
</dbReference>
<evidence type="ECO:0000313" key="6">
    <source>
        <dbReference type="EMBL" id="MDQ0416670.1"/>
    </source>
</evidence>
<keyword evidence="7" id="KW-1185">Reference proteome</keyword>
<comment type="caution">
    <text evidence="6">The sequence shown here is derived from an EMBL/GenBank/DDBJ whole genome shotgun (WGS) entry which is preliminary data.</text>
</comment>